<evidence type="ECO:0000313" key="4">
    <source>
        <dbReference type="Proteomes" id="UP000187404"/>
    </source>
</evidence>
<dbReference type="AlphaFoldDB" id="A0A1Q9JFI9"/>
<dbReference type="OrthoDB" id="1765059at2"/>
<evidence type="ECO:0000259" key="2">
    <source>
        <dbReference type="Pfam" id="PF07687"/>
    </source>
</evidence>
<keyword evidence="1" id="KW-0732">Signal</keyword>
<feature type="domain" description="Peptidase M20 dimerisation" evidence="2">
    <location>
        <begin position="227"/>
        <end position="297"/>
    </location>
</feature>
<proteinExistence type="predicted"/>
<dbReference type="RefSeq" id="WP_075711926.1">
    <property type="nucleotide sequence ID" value="NZ_MJIE01000001.1"/>
</dbReference>
<dbReference type="SUPFAM" id="SSF53187">
    <property type="entry name" value="Zn-dependent exopeptidases"/>
    <property type="match status" value="1"/>
</dbReference>
<accession>A0A1Q9JFI9</accession>
<sequence>MINKKITSVVLIFFLMAAAALLSACGATGSAKSETTSQEDLTSKISSKIDAYTTDLMDSRDSMKSNRAIRRYLQSWAKSKGIRCETDSAGNVIMSVSSSKKYKDAAPTVIVCPYDYLEFDNYSRPVAMALYTIKNNESTGKLTVIFTCENGHDLSGVKALNKKYFTDDASVFCLNAANQGLFSLKSGASSTYRFTQSVKRISPTLTKAYKITIKGLSATQPDSQISEATNPITRLESLLVSLKNRNISYEIASFRGGENTNLYAASATLTVVIDANKEKSFLDKMQEVTERFNEDKSKMHPGATYTYKEVNLPSSVIRRSDGSRLVSFMYTLLDGVYEKDEDSGDLVSINNVSQIDTSGNRVQISSVAYSLSETNLKTIDTDARTLCNLSDIRFSKTGSIPMWTGKEDTEFTKSVASAYKKTTGKTLNYNDSVTATSASYVARKNSKCNIISITLNENILKDCTGTMINYLINSLPEDGD</sequence>
<evidence type="ECO:0000256" key="1">
    <source>
        <dbReference type="SAM" id="SignalP"/>
    </source>
</evidence>
<dbReference type="Proteomes" id="UP000187404">
    <property type="component" value="Unassembled WGS sequence"/>
</dbReference>
<evidence type="ECO:0000313" key="3">
    <source>
        <dbReference type="EMBL" id="OLR54907.1"/>
    </source>
</evidence>
<reference evidence="3 4" key="1">
    <citation type="journal article" date="2016" name="Appl. Environ. Microbiol.">
        <title>Function and Phylogeny of Bacterial Butyryl Coenzyme A:Acetate Transferases and Their Diversity in the Proximal Colon of Swine.</title>
        <authorList>
            <person name="Trachsel J."/>
            <person name="Bayles D.O."/>
            <person name="Looft T."/>
            <person name="Levine U.Y."/>
            <person name="Allen H.K."/>
        </authorList>
    </citation>
    <scope>NUCLEOTIDE SEQUENCE [LARGE SCALE GENOMIC DNA]</scope>
    <source>
        <strain evidence="3 4">68-3-10</strain>
    </source>
</reference>
<dbReference type="STRING" id="1261640.BHK98_01700"/>
<dbReference type="InterPro" id="IPR001160">
    <property type="entry name" value="Peptidase_M20C"/>
</dbReference>
<dbReference type="PANTHER" id="PTHR43501">
    <property type="entry name" value="CYTOSOL NON-SPECIFIC DIPEPTIDASE"/>
    <property type="match status" value="1"/>
</dbReference>
<dbReference type="PROSITE" id="PS51257">
    <property type="entry name" value="PROKAR_LIPOPROTEIN"/>
    <property type="match status" value="1"/>
</dbReference>
<feature type="chain" id="PRO_5013181095" description="Peptidase M20 dimerisation domain-containing protein" evidence="1">
    <location>
        <begin position="27"/>
        <end position="480"/>
    </location>
</feature>
<dbReference type="EMBL" id="MJIE01000001">
    <property type="protein sequence ID" value="OLR54907.1"/>
    <property type="molecule type" value="Genomic_DNA"/>
</dbReference>
<organism evidence="3 4">
    <name type="scientific">Hornefia porci</name>
    <dbReference type="NCBI Taxonomy" id="2652292"/>
    <lineage>
        <taxon>Bacteria</taxon>
        <taxon>Bacillati</taxon>
        <taxon>Bacillota</taxon>
        <taxon>Clostridia</taxon>
        <taxon>Peptostreptococcales</taxon>
        <taxon>Anaerovoracaceae</taxon>
        <taxon>Hornefia</taxon>
    </lineage>
</organism>
<comment type="caution">
    <text evidence="3">The sequence shown here is derived from an EMBL/GenBank/DDBJ whole genome shotgun (WGS) entry which is preliminary data.</text>
</comment>
<protein>
    <recommendedName>
        <fullName evidence="2">Peptidase M20 dimerisation domain-containing protein</fullName>
    </recommendedName>
</protein>
<dbReference type="GO" id="GO:0070573">
    <property type="term" value="F:metallodipeptidase activity"/>
    <property type="evidence" value="ECO:0007669"/>
    <property type="project" value="TreeGrafter"/>
</dbReference>
<name>A0A1Q9JFI9_9FIRM</name>
<dbReference type="Gene3D" id="3.40.630.10">
    <property type="entry name" value="Zn peptidases"/>
    <property type="match status" value="1"/>
</dbReference>
<dbReference type="GO" id="GO:0005829">
    <property type="term" value="C:cytosol"/>
    <property type="evidence" value="ECO:0007669"/>
    <property type="project" value="TreeGrafter"/>
</dbReference>
<dbReference type="PANTHER" id="PTHR43501:SF1">
    <property type="entry name" value="CYTOSOL NON-SPECIFIC DIPEPTIDASE"/>
    <property type="match status" value="1"/>
</dbReference>
<dbReference type="GO" id="GO:0006508">
    <property type="term" value="P:proteolysis"/>
    <property type="evidence" value="ECO:0007669"/>
    <property type="project" value="InterPro"/>
</dbReference>
<dbReference type="InterPro" id="IPR011650">
    <property type="entry name" value="Peptidase_M20_dimer"/>
</dbReference>
<feature type="signal peptide" evidence="1">
    <location>
        <begin position="1"/>
        <end position="26"/>
    </location>
</feature>
<keyword evidence="4" id="KW-1185">Reference proteome</keyword>
<dbReference type="Pfam" id="PF07687">
    <property type="entry name" value="M20_dimer"/>
    <property type="match status" value="1"/>
</dbReference>
<gene>
    <name evidence="3" type="ORF">BHK98_01700</name>
</gene>